<dbReference type="Gene3D" id="3.40.50.720">
    <property type="entry name" value="NAD(P)-binding Rossmann-like Domain"/>
    <property type="match status" value="1"/>
</dbReference>
<evidence type="ECO:0000259" key="2">
    <source>
        <dbReference type="Pfam" id="PF01370"/>
    </source>
</evidence>
<dbReference type="NCBIfam" id="TIGR01777">
    <property type="entry name" value="yfcH"/>
    <property type="match status" value="1"/>
</dbReference>
<dbReference type="InterPro" id="IPR036291">
    <property type="entry name" value="NAD(P)-bd_dom_sf"/>
</dbReference>
<protein>
    <submittedName>
        <fullName evidence="4">NAD(P)-dependent epimerase/dehydratase</fullName>
    </submittedName>
</protein>
<dbReference type="PANTHER" id="PTHR11092:SF0">
    <property type="entry name" value="EPIMERASE FAMILY PROTEIN SDR39U1"/>
    <property type="match status" value="1"/>
</dbReference>
<dbReference type="InterPro" id="IPR010099">
    <property type="entry name" value="SDR39U1"/>
</dbReference>
<keyword evidence="5" id="KW-1185">Reference proteome</keyword>
<dbReference type="InterPro" id="IPR001509">
    <property type="entry name" value="Epimerase_deHydtase"/>
</dbReference>
<dbReference type="SUPFAM" id="SSF51735">
    <property type="entry name" value="NAD(P)-binding Rossmann-fold domains"/>
    <property type="match status" value="1"/>
</dbReference>
<feature type="domain" description="NAD-dependent epimerase/dehydratase" evidence="2">
    <location>
        <begin position="4"/>
        <end position="221"/>
    </location>
</feature>
<dbReference type="OrthoDB" id="9801773at2"/>
<sequence length="320" mass="35216">MKKVLITGATGLIGSEIVAELRSQDIEVHYLSTSRDKIKATAGYTGFYWNPAKGEIDDACFNGVTHIINLAGATIAKRWTEAYKKEVLNSRVDSLRTLHTAIKALKGHTIKSFVAASAIGLYPNSLSTLYTENYSGEADDSFLGDVVAAWEREIDSFKQFSFSVARIRIGLVLSTNGGALPEMAKPMKLYAGAAFGSGEQWQSWIHIKDLARMFIYVADKALEGIYNGVGPNPVTNTKLTTELAKVLDKPLLLPNVPEFAMKMVLGEMAYLLFTSQRVSSRKIEKMGFHFTYINICKALEALYAKETVKNTSAAAKKEYA</sequence>
<reference evidence="4 5" key="1">
    <citation type="submission" date="2015-09" db="EMBL/GenBank/DDBJ databases">
        <title>Genome sequence of the marine flavobacterium Croceitalea dokdonensis DOKDO 023 that contains proton- and sodium-pumping rhodopsins.</title>
        <authorList>
            <person name="Kwon S.-K."/>
            <person name="Lee H.K."/>
            <person name="Kwak M.-J."/>
            <person name="Kim J.F."/>
        </authorList>
    </citation>
    <scope>NUCLEOTIDE SEQUENCE [LARGE SCALE GENOMIC DNA]</scope>
    <source>
        <strain evidence="4 5">DOKDO 023</strain>
    </source>
</reference>
<dbReference type="Proteomes" id="UP000050280">
    <property type="component" value="Unassembled WGS sequence"/>
</dbReference>
<dbReference type="STRING" id="1300341.I595_3241"/>
<dbReference type="RefSeq" id="WP_054560218.1">
    <property type="nucleotide sequence ID" value="NZ_LDJX01000007.1"/>
</dbReference>
<dbReference type="PATRIC" id="fig|1300341.3.peg.3388"/>
<organism evidence="4 5">
    <name type="scientific">Croceitalea dokdonensis DOKDO 023</name>
    <dbReference type="NCBI Taxonomy" id="1300341"/>
    <lineage>
        <taxon>Bacteria</taxon>
        <taxon>Pseudomonadati</taxon>
        <taxon>Bacteroidota</taxon>
        <taxon>Flavobacteriia</taxon>
        <taxon>Flavobacteriales</taxon>
        <taxon>Flavobacteriaceae</taxon>
        <taxon>Croceitalea</taxon>
    </lineage>
</organism>
<feature type="domain" description="DUF1731" evidence="3">
    <location>
        <begin position="256"/>
        <end position="302"/>
    </location>
</feature>
<accession>A0A0P7AF03</accession>
<gene>
    <name evidence="4" type="ORF">I595_3241</name>
</gene>
<name>A0A0P7AF03_9FLAO</name>
<evidence type="ECO:0000313" key="4">
    <source>
        <dbReference type="EMBL" id="KPM30744.1"/>
    </source>
</evidence>
<dbReference type="PANTHER" id="PTHR11092">
    <property type="entry name" value="SUGAR NUCLEOTIDE EPIMERASE RELATED"/>
    <property type="match status" value="1"/>
</dbReference>
<comment type="similarity">
    <text evidence="1">Belongs to the NAD(P)-dependent epimerase/dehydratase family. SDR39U1 subfamily.</text>
</comment>
<dbReference type="EMBL" id="LDJX01000007">
    <property type="protein sequence ID" value="KPM30744.1"/>
    <property type="molecule type" value="Genomic_DNA"/>
</dbReference>
<dbReference type="InterPro" id="IPR013549">
    <property type="entry name" value="DUF1731"/>
</dbReference>
<dbReference type="Pfam" id="PF01370">
    <property type="entry name" value="Epimerase"/>
    <property type="match status" value="1"/>
</dbReference>
<comment type="caution">
    <text evidence="4">The sequence shown here is derived from an EMBL/GenBank/DDBJ whole genome shotgun (WGS) entry which is preliminary data.</text>
</comment>
<evidence type="ECO:0000313" key="5">
    <source>
        <dbReference type="Proteomes" id="UP000050280"/>
    </source>
</evidence>
<dbReference type="Pfam" id="PF08338">
    <property type="entry name" value="DUF1731"/>
    <property type="match status" value="1"/>
</dbReference>
<evidence type="ECO:0000259" key="3">
    <source>
        <dbReference type="Pfam" id="PF08338"/>
    </source>
</evidence>
<evidence type="ECO:0000256" key="1">
    <source>
        <dbReference type="ARBA" id="ARBA00009353"/>
    </source>
</evidence>
<proteinExistence type="inferred from homology"/>
<dbReference type="AlphaFoldDB" id="A0A0P7AF03"/>